<gene>
    <name evidence="3" type="ordered locus">PERMA_1928</name>
</gene>
<dbReference type="GO" id="GO:0005975">
    <property type="term" value="P:carbohydrate metabolic process"/>
    <property type="evidence" value="ECO:0007669"/>
    <property type="project" value="InterPro"/>
</dbReference>
<dbReference type="SUPFAM" id="SSF52833">
    <property type="entry name" value="Thioredoxin-like"/>
    <property type="match status" value="1"/>
</dbReference>
<dbReference type="Gene3D" id="1.50.10.10">
    <property type="match status" value="1"/>
</dbReference>
<dbReference type="InterPro" id="IPR008928">
    <property type="entry name" value="6-hairpin_glycosidase_sf"/>
</dbReference>
<evidence type="ECO:0000259" key="2">
    <source>
        <dbReference type="Pfam" id="PF03190"/>
    </source>
</evidence>
<evidence type="ECO:0000313" key="3">
    <source>
        <dbReference type="EMBL" id="ACO03051.1"/>
    </source>
</evidence>
<accession>C0QSP3</accession>
<keyword evidence="1" id="KW-0175">Coiled coil</keyword>
<dbReference type="SUPFAM" id="SSF48208">
    <property type="entry name" value="Six-hairpin glycosidases"/>
    <property type="match status" value="2"/>
</dbReference>
<dbReference type="eggNOG" id="COG1331">
    <property type="taxonomic scope" value="Bacteria"/>
</dbReference>
<dbReference type="InterPro" id="IPR036249">
    <property type="entry name" value="Thioredoxin-like_sf"/>
</dbReference>
<feature type="coiled-coil region" evidence="1">
    <location>
        <begin position="128"/>
        <end position="155"/>
    </location>
</feature>
<name>C0QSP3_PERMH</name>
<dbReference type="HOGENOM" id="CLU_459210_0_0_0"/>
<feature type="domain" description="Spermatogenesis-associated protein 20-like TRX" evidence="2">
    <location>
        <begin position="14"/>
        <end position="149"/>
    </location>
</feature>
<dbReference type="InterPro" id="IPR024705">
    <property type="entry name" value="Ssp411"/>
</dbReference>
<organism evidence="3 4">
    <name type="scientific">Persephonella marina (strain DSM 14350 / EX-H1)</name>
    <dbReference type="NCBI Taxonomy" id="123214"/>
    <lineage>
        <taxon>Bacteria</taxon>
        <taxon>Pseudomonadati</taxon>
        <taxon>Aquificota</taxon>
        <taxon>Aquificia</taxon>
        <taxon>Aquificales</taxon>
        <taxon>Hydrogenothermaceae</taxon>
        <taxon>Persephonella</taxon>
    </lineage>
</organism>
<reference evidence="3 4" key="1">
    <citation type="journal article" date="2009" name="J. Bacteriol.">
        <title>Complete and draft genome sequences of six members of the Aquificales.</title>
        <authorList>
            <person name="Reysenbach A.L."/>
            <person name="Hamamura N."/>
            <person name="Podar M."/>
            <person name="Griffiths E."/>
            <person name="Ferreira S."/>
            <person name="Hochstein R."/>
            <person name="Heidelberg J."/>
            <person name="Johnson J."/>
            <person name="Mead D."/>
            <person name="Pohorille A."/>
            <person name="Sarmiento M."/>
            <person name="Schweighofer K."/>
            <person name="Seshadri R."/>
            <person name="Voytek M.A."/>
        </authorList>
    </citation>
    <scope>NUCLEOTIDE SEQUENCE [LARGE SCALE GENOMIC DNA]</scope>
    <source>
        <strain evidence="4">DSM 14350 / EX-H1</strain>
    </source>
</reference>
<evidence type="ECO:0000313" key="4">
    <source>
        <dbReference type="Proteomes" id="UP000001366"/>
    </source>
</evidence>
<dbReference type="AlphaFoldDB" id="C0QSP3"/>
<keyword evidence="4" id="KW-1185">Reference proteome</keyword>
<dbReference type="PANTHER" id="PTHR42899:SF1">
    <property type="entry name" value="SPERMATOGENESIS-ASSOCIATED PROTEIN 20"/>
    <property type="match status" value="1"/>
</dbReference>
<dbReference type="PaxDb" id="123214-PERMA_1928"/>
<dbReference type="Proteomes" id="UP000001366">
    <property type="component" value="Chromosome"/>
</dbReference>
<dbReference type="Pfam" id="PF03190">
    <property type="entry name" value="Thioredox_DsbH"/>
    <property type="match status" value="1"/>
</dbReference>
<dbReference type="InterPro" id="IPR004879">
    <property type="entry name" value="Ssp411-like_TRX"/>
</dbReference>
<evidence type="ECO:0000256" key="1">
    <source>
        <dbReference type="SAM" id="Coils"/>
    </source>
</evidence>
<protein>
    <recommendedName>
        <fullName evidence="2">Spermatogenesis-associated protein 20-like TRX domain-containing protein</fullName>
    </recommendedName>
</protein>
<dbReference type="PANTHER" id="PTHR42899">
    <property type="entry name" value="SPERMATOGENESIS-ASSOCIATED PROTEIN 20"/>
    <property type="match status" value="1"/>
</dbReference>
<dbReference type="STRING" id="123214.PERMA_1928"/>
<dbReference type="InterPro" id="IPR012341">
    <property type="entry name" value="6hp_glycosidase-like_sf"/>
</dbReference>
<dbReference type="PIRSF" id="PIRSF006402">
    <property type="entry name" value="UCP006402_thioredoxin"/>
    <property type="match status" value="1"/>
</dbReference>
<dbReference type="Gene3D" id="3.40.30.10">
    <property type="entry name" value="Glutaredoxin"/>
    <property type="match status" value="1"/>
</dbReference>
<dbReference type="EMBL" id="CP001230">
    <property type="protein sequence ID" value="ACO03051.1"/>
    <property type="molecule type" value="Genomic_DNA"/>
</dbReference>
<proteinExistence type="predicted"/>
<sequence>MLLFMISFSYGSGINWLDFNEGMRRAEKEKKLILLDIYAQWCHWCNVMENTTYSDKEVVHIVNRYYIPVRVDAEKYPEINRKYNQGGLPSTVVLDWKGNVLWGGIYVPPDQMKGILNRFKSMNEDQIRRIVLKNREKKIKKLKRLERRLKEKSINKGSIDKIFRYIKFKFDYEYGGFSGAPKFPVRELPYFLALRYLTGDKTAKGMLKKTIEGYMKLFDPVEGGIYRYAVTEYWTEPHYEKLLKDQAEVSILLFNIYSLFGDGRYLEYAERILSFCKNKLYDKETGLFFNSQGADIVDDEGRLLVPGEDFFIYGKEKREEIVRKIGYGPNIERDIYFPVNALISNALLHSYGYTGNVEDLSLGLDVLERILKEGFTENGVRYSPDRSSFLLSTQVYTVEALLTAYQLTSEKRYLELSEKITGIVTDRYYSKKLGIYTDLKETGFNINRISFIDDIITLNYRFARVLLKLNLFTGSRIYLEKSRDILKRFPDRYGSVSGLAYYLYLYPPLAVHIIGMKEERNEYIRKAFKVFPYYVYPHFIENSDLNFIKKLGYEPQKITSAFVCNCCVCFKKIQDKRDIKDQILSIFSQYIPLEE</sequence>
<dbReference type="KEGG" id="pmx:PERMA_1928"/>